<dbReference type="GO" id="GO:0004356">
    <property type="term" value="F:glutamine synthetase activity"/>
    <property type="evidence" value="ECO:0007669"/>
    <property type="project" value="UniProtKB-EC"/>
</dbReference>
<evidence type="ECO:0000256" key="6">
    <source>
        <dbReference type="PROSITE-ProRule" id="PRU01330"/>
    </source>
</evidence>
<dbReference type="Gene3D" id="3.10.20.70">
    <property type="entry name" value="Glutamine synthetase, N-terminal domain"/>
    <property type="match status" value="1"/>
</dbReference>
<evidence type="ECO:0000313" key="10">
    <source>
        <dbReference type="EMBL" id="KCV71072.1"/>
    </source>
</evidence>
<accession>A0A058ZCA7</accession>
<comment type="catalytic activity">
    <reaction evidence="5">
        <text>L-glutamate + NH4(+) + ATP = L-glutamine + ADP + phosphate + H(+)</text>
        <dbReference type="Rhea" id="RHEA:16169"/>
        <dbReference type="ChEBI" id="CHEBI:15378"/>
        <dbReference type="ChEBI" id="CHEBI:28938"/>
        <dbReference type="ChEBI" id="CHEBI:29985"/>
        <dbReference type="ChEBI" id="CHEBI:30616"/>
        <dbReference type="ChEBI" id="CHEBI:43474"/>
        <dbReference type="ChEBI" id="CHEBI:58359"/>
        <dbReference type="ChEBI" id="CHEBI:456216"/>
        <dbReference type="EC" id="6.3.1.2"/>
    </reaction>
</comment>
<reference evidence="10" key="1">
    <citation type="submission" date="2013-04" db="EMBL/GenBank/DDBJ databases">
        <title>The Genome Sequence of Fonticula alba ATCC 38817.</title>
        <authorList>
            <consortium name="The Broad Institute Genomics Platform"/>
            <person name="Russ C."/>
            <person name="Cuomo C."/>
            <person name="Burger G."/>
            <person name="Gray M.W."/>
            <person name="Holland P.W.H."/>
            <person name="King N."/>
            <person name="Lang F.B.F."/>
            <person name="Roger A.J."/>
            <person name="Ruiz-Trillo I."/>
            <person name="Brown M."/>
            <person name="Walker B."/>
            <person name="Young S."/>
            <person name="Zeng Q."/>
            <person name="Gargeya S."/>
            <person name="Fitzgerald M."/>
            <person name="Haas B."/>
            <person name="Abouelleil A."/>
            <person name="Allen A.W."/>
            <person name="Alvarado L."/>
            <person name="Arachchi H.M."/>
            <person name="Berlin A.M."/>
            <person name="Chapman S.B."/>
            <person name="Gainer-Dewar J."/>
            <person name="Goldberg J."/>
            <person name="Griggs A."/>
            <person name="Gujja S."/>
            <person name="Hansen M."/>
            <person name="Howarth C."/>
            <person name="Imamovic A."/>
            <person name="Ireland A."/>
            <person name="Larimer J."/>
            <person name="McCowan C."/>
            <person name="Murphy C."/>
            <person name="Pearson M."/>
            <person name="Poon T.W."/>
            <person name="Priest M."/>
            <person name="Roberts A."/>
            <person name="Saif S."/>
            <person name="Shea T."/>
            <person name="Sisk P."/>
            <person name="Sykes S."/>
            <person name="Wortman J."/>
            <person name="Nusbaum C."/>
            <person name="Birren B."/>
        </authorList>
    </citation>
    <scope>NUCLEOTIDE SEQUENCE [LARGE SCALE GENOMIC DNA]</scope>
    <source>
        <strain evidence="10">ATCC 38817</strain>
    </source>
</reference>
<evidence type="ECO:0000259" key="8">
    <source>
        <dbReference type="PROSITE" id="PS51986"/>
    </source>
</evidence>
<feature type="compositionally biased region" description="Low complexity" evidence="7">
    <location>
        <begin position="315"/>
        <end position="343"/>
    </location>
</feature>
<dbReference type="PANTHER" id="PTHR20852">
    <property type="entry name" value="GLUTAMINE SYNTHETASE"/>
    <property type="match status" value="1"/>
</dbReference>
<evidence type="ECO:0000259" key="9">
    <source>
        <dbReference type="PROSITE" id="PS51987"/>
    </source>
</evidence>
<dbReference type="OrthoDB" id="1936100at2759"/>
<keyword evidence="2" id="KW-0436">Ligase</keyword>
<dbReference type="AlphaFoldDB" id="A0A058ZCA7"/>
<evidence type="ECO:0000256" key="3">
    <source>
        <dbReference type="ARBA" id="ARBA00022741"/>
    </source>
</evidence>
<feature type="domain" description="GS catalytic" evidence="9">
    <location>
        <begin position="133"/>
        <end position="540"/>
    </location>
</feature>
<dbReference type="STRING" id="691883.A0A058ZCA7"/>
<keyword evidence="3" id="KW-0547">Nucleotide-binding</keyword>
<proteinExistence type="inferred from homology"/>
<evidence type="ECO:0000313" key="11">
    <source>
        <dbReference type="Proteomes" id="UP000030693"/>
    </source>
</evidence>
<feature type="region of interest" description="Disordered" evidence="7">
    <location>
        <begin position="302"/>
        <end position="343"/>
    </location>
</feature>
<dbReference type="Proteomes" id="UP000030693">
    <property type="component" value="Unassembled WGS sequence"/>
</dbReference>
<feature type="domain" description="GS beta-grasp" evidence="8">
    <location>
        <begin position="42"/>
        <end position="125"/>
    </location>
</feature>
<organism evidence="10">
    <name type="scientific">Fonticula alba</name>
    <name type="common">Slime mold</name>
    <dbReference type="NCBI Taxonomy" id="691883"/>
    <lineage>
        <taxon>Eukaryota</taxon>
        <taxon>Rotosphaerida</taxon>
        <taxon>Fonticulaceae</taxon>
        <taxon>Fonticula</taxon>
    </lineage>
</organism>
<dbReference type="InterPro" id="IPR008146">
    <property type="entry name" value="Gln_synth_cat_dom"/>
</dbReference>
<dbReference type="GO" id="GO:0005524">
    <property type="term" value="F:ATP binding"/>
    <property type="evidence" value="ECO:0007669"/>
    <property type="project" value="UniProtKB-KW"/>
</dbReference>
<name>A0A058ZCA7_FONAL</name>
<protein>
    <recommendedName>
        <fullName evidence="1">glutamine synthetase</fullName>
        <ecNumber evidence="1">6.3.1.2</ecNumber>
    </recommendedName>
</protein>
<dbReference type="InterPro" id="IPR008147">
    <property type="entry name" value="Gln_synt_N"/>
</dbReference>
<keyword evidence="11" id="KW-1185">Reference proteome</keyword>
<dbReference type="RefSeq" id="XP_009494195.1">
    <property type="nucleotide sequence ID" value="XM_009495920.1"/>
</dbReference>
<dbReference type="InterPro" id="IPR050292">
    <property type="entry name" value="Glutamine_Synthetase"/>
</dbReference>
<dbReference type="GO" id="GO:0006542">
    <property type="term" value="P:glutamine biosynthetic process"/>
    <property type="evidence" value="ECO:0007669"/>
    <property type="project" value="InterPro"/>
</dbReference>
<dbReference type="PROSITE" id="PS51986">
    <property type="entry name" value="GS_BETA_GRASP"/>
    <property type="match status" value="1"/>
</dbReference>
<evidence type="ECO:0000256" key="4">
    <source>
        <dbReference type="ARBA" id="ARBA00022840"/>
    </source>
</evidence>
<dbReference type="eggNOG" id="KOG0683">
    <property type="taxonomic scope" value="Eukaryota"/>
</dbReference>
<dbReference type="SMART" id="SM01230">
    <property type="entry name" value="Gln-synt_C"/>
    <property type="match status" value="1"/>
</dbReference>
<dbReference type="SUPFAM" id="SSF55931">
    <property type="entry name" value="Glutamine synthetase/guanido kinase"/>
    <property type="match status" value="1"/>
</dbReference>
<dbReference type="EMBL" id="KB932203">
    <property type="protein sequence ID" value="KCV71072.1"/>
    <property type="molecule type" value="Genomic_DNA"/>
</dbReference>
<dbReference type="InterPro" id="IPR036651">
    <property type="entry name" value="Gln_synt_N_sf"/>
</dbReference>
<evidence type="ECO:0000256" key="7">
    <source>
        <dbReference type="SAM" id="MobiDB-lite"/>
    </source>
</evidence>
<keyword evidence="4" id="KW-0067">ATP-binding</keyword>
<dbReference type="Gene3D" id="3.30.590.10">
    <property type="entry name" value="Glutamine synthetase/guanido kinase, catalytic domain"/>
    <property type="match status" value="1"/>
</dbReference>
<evidence type="ECO:0000256" key="2">
    <source>
        <dbReference type="ARBA" id="ARBA00022598"/>
    </source>
</evidence>
<dbReference type="GO" id="GO:0005737">
    <property type="term" value="C:cytoplasm"/>
    <property type="evidence" value="ECO:0007669"/>
    <property type="project" value="TreeGrafter"/>
</dbReference>
<dbReference type="PROSITE" id="PS51987">
    <property type="entry name" value="GS_CATALYTIC"/>
    <property type="match status" value="1"/>
</dbReference>
<evidence type="ECO:0000256" key="1">
    <source>
        <dbReference type="ARBA" id="ARBA00012937"/>
    </source>
</evidence>
<gene>
    <name evidence="10" type="ORF">H696_02022</name>
</gene>
<comment type="similarity">
    <text evidence="6">Belongs to the glutamine synthetase family.</text>
</comment>
<sequence length="540" mass="57875">MDPRLLATTPASSRSLFGLSPAEANNEAILSRYLELGSRTDTLVCVTYVWVDADGITLRQKTRTLPRSKIQYTIPEWTFDGSSTGHSLTGYINSDVTIRPVHAFRDPFRPGHNILVLCSTYSADGRPHASNLREQALAEALGDEAVVSAQPWFAFEQEYYIIEPETGLPVGCPRATPFPAQGPHYCSVGAGRSFGRQIVEAHLAACMYAGVNISGTNSETVPGQWEFQVGPCHPGADTMPFRQFDFPHCLQLLRALHEPTAAADHLWMARFLLQQVAEDFGKAISFAPGRLAPHWNGSGMHTNFSTVTMRDDSADAGSGSSSPSSPSSPKMGPGSSGASVAGSSRSLKTIEQIEAIQCTCSNCPNVLDWFANQGLAPPGPPSAPSCRGVEAVIQACIRLAGGGDSFKMAYGSGCQEGSAHRDQFTFGMANRACSIRLPVASRRIHNSGFYLEDRRPRSDADPYAVSAYIARMVILSEAVETRVASCPEALARDPILPGQCARRLAILHLSLQSGEAIRLPFVSSSVPLASVSSSAASSPR</sequence>
<dbReference type="EC" id="6.3.1.2" evidence="1"/>
<dbReference type="OMA" id="CQMKLTK"/>
<dbReference type="GeneID" id="20526747"/>
<evidence type="ECO:0000256" key="5">
    <source>
        <dbReference type="ARBA" id="ARBA00049436"/>
    </source>
</evidence>
<dbReference type="SUPFAM" id="SSF54368">
    <property type="entry name" value="Glutamine synthetase, N-terminal domain"/>
    <property type="match status" value="1"/>
</dbReference>
<dbReference type="PANTHER" id="PTHR20852:SF57">
    <property type="entry name" value="GLUTAMINE SYNTHETASE 2 CYTOPLASMIC"/>
    <property type="match status" value="1"/>
</dbReference>
<dbReference type="InterPro" id="IPR014746">
    <property type="entry name" value="Gln_synth/guanido_kin_cat_dom"/>
</dbReference>